<gene>
    <name evidence="5" type="primary">endA</name>
    <name evidence="5" type="ORF">EcWSU1_03744</name>
</gene>
<dbReference type="Proteomes" id="UP000007838">
    <property type="component" value="Chromosome"/>
</dbReference>
<dbReference type="PANTHER" id="PTHR33607:SF2">
    <property type="entry name" value="ENDONUCLEASE-1"/>
    <property type="match status" value="1"/>
</dbReference>
<feature type="signal peptide" evidence="4">
    <location>
        <begin position="1"/>
        <end position="41"/>
    </location>
</feature>
<evidence type="ECO:0000313" key="5">
    <source>
        <dbReference type="EMBL" id="AEW75172.1"/>
    </source>
</evidence>
<dbReference type="Pfam" id="PF04231">
    <property type="entry name" value="Endonuclease_1"/>
    <property type="match status" value="1"/>
</dbReference>
<sequence>MHTGTTFVTLRARFDTECKMSRNFSLAVAFLATALSGQALADGINSFSQAKAAGVKVNADVPGDFYCGCKINWQGKKGIVDLESCGYKVRKNENRASRIEWEHVVPAWQFGHQRQCWQDGGRKNCAKDPVYRQMESDMHNLQPAVGEVNGDRGNFMYSQWNGGEGQYGQCGMKVDFKEKVAEPPARARGSIARTYFYMRDRYDLNLSRQQTQLFNAWDKQYPVTEWECQRDARIAKVQGNHNPYVQRACQAQKS</sequence>
<keyword evidence="2" id="KW-0540">Nuclease</keyword>
<dbReference type="GO" id="GO:0016787">
    <property type="term" value="F:hydrolase activity"/>
    <property type="evidence" value="ECO:0007669"/>
    <property type="project" value="UniProtKB-KW"/>
</dbReference>
<keyword evidence="5" id="KW-0255">Endonuclease</keyword>
<dbReference type="AlphaFoldDB" id="G8LDX8"/>
<feature type="chain" id="PRO_5003511043" evidence="4">
    <location>
        <begin position="42"/>
        <end position="254"/>
    </location>
</feature>
<evidence type="ECO:0000256" key="3">
    <source>
        <dbReference type="ARBA" id="ARBA00022801"/>
    </source>
</evidence>
<keyword evidence="4" id="KW-0732">Signal</keyword>
<dbReference type="HOGENOM" id="CLU_070541_0_0_6"/>
<dbReference type="EMBL" id="CP002886">
    <property type="protein sequence ID" value="AEW75172.1"/>
    <property type="molecule type" value="Genomic_DNA"/>
</dbReference>
<evidence type="ECO:0000256" key="2">
    <source>
        <dbReference type="ARBA" id="ARBA00022722"/>
    </source>
</evidence>
<dbReference type="SUPFAM" id="SSF54060">
    <property type="entry name" value="His-Me finger endonucleases"/>
    <property type="match status" value="1"/>
</dbReference>
<dbReference type="eggNOG" id="COG2356">
    <property type="taxonomic scope" value="Bacteria"/>
</dbReference>
<evidence type="ECO:0000256" key="4">
    <source>
        <dbReference type="SAM" id="SignalP"/>
    </source>
</evidence>
<dbReference type="InterPro" id="IPR007346">
    <property type="entry name" value="Endonuclease-I"/>
</dbReference>
<dbReference type="PANTHER" id="PTHR33607">
    <property type="entry name" value="ENDONUCLEASE-1"/>
    <property type="match status" value="1"/>
</dbReference>
<organism evidence="5 6">
    <name type="scientific">Enterobacter ludwigii</name>
    <dbReference type="NCBI Taxonomy" id="299767"/>
    <lineage>
        <taxon>Bacteria</taxon>
        <taxon>Pseudomonadati</taxon>
        <taxon>Pseudomonadota</taxon>
        <taxon>Gammaproteobacteria</taxon>
        <taxon>Enterobacterales</taxon>
        <taxon>Enterobacteriaceae</taxon>
        <taxon>Enterobacter</taxon>
        <taxon>Enterobacter cloacae complex</taxon>
    </lineage>
</organism>
<dbReference type="NCBIfam" id="NF011716">
    <property type="entry name" value="PRK15137.1"/>
    <property type="match status" value="1"/>
</dbReference>
<comment type="similarity">
    <text evidence="1">Belongs to the EndA/NucM nuclease family.</text>
</comment>
<reference evidence="5 6" key="1">
    <citation type="journal article" date="2011" name="Stand. Genomic Sci.">
        <title>Complete genome of the onion pathogen Enterobacter cloacae EcWSU1.</title>
        <authorList>
            <person name="Humann J.L."/>
            <person name="Wildung M."/>
            <person name="Cheng C.H."/>
            <person name="Lee T."/>
            <person name="Stewart J.E."/>
            <person name="Drew J.C."/>
            <person name="Triplett E.W."/>
            <person name="Main D."/>
            <person name="Schroeder B.K."/>
        </authorList>
    </citation>
    <scope>NUCLEOTIDE SEQUENCE [LARGE SCALE GENOMIC DNA]</scope>
    <source>
        <strain evidence="5 6">EcWSU1</strain>
    </source>
</reference>
<dbReference type="InterPro" id="IPR044925">
    <property type="entry name" value="His-Me_finger_sf"/>
</dbReference>
<evidence type="ECO:0000313" key="6">
    <source>
        <dbReference type="Proteomes" id="UP000007838"/>
    </source>
</evidence>
<accession>G8LDX8</accession>
<protein>
    <submittedName>
        <fullName evidence="5">Endonuclease-1</fullName>
    </submittedName>
</protein>
<proteinExistence type="inferred from homology"/>
<dbReference type="GO" id="GO:0004519">
    <property type="term" value="F:endonuclease activity"/>
    <property type="evidence" value="ECO:0007669"/>
    <property type="project" value="UniProtKB-KW"/>
</dbReference>
<keyword evidence="3" id="KW-0378">Hydrolase</keyword>
<dbReference type="KEGG" id="eec:EcWSU1_03744"/>
<name>G8LDX8_9ENTR</name>
<evidence type="ECO:0000256" key="1">
    <source>
        <dbReference type="ARBA" id="ARBA00006429"/>
    </source>
</evidence>